<feature type="transmembrane region" description="Helical" evidence="5">
    <location>
        <begin position="20"/>
        <end position="46"/>
    </location>
</feature>
<comment type="subcellular location">
    <subcellularLocation>
        <location evidence="1">Membrane</location>
        <topology evidence="1">Multi-pass membrane protein</topology>
    </subcellularLocation>
</comment>
<proteinExistence type="predicted"/>
<dbReference type="Proteomes" id="UP001595443">
    <property type="component" value="Unassembled WGS sequence"/>
</dbReference>
<accession>A0ABV7AB99</accession>
<sequence>MLTDFSRALAQIGDPRFRRVLWIGLALTLALLAAVYAGFIAVIDIFTPDTITLPWIGAVGGLSTLLSWASLFLMLGLSVFLMVPVASAFTGFFLEDVAQAVEDRYYPSLPPAPAVPLAEALVDNARFFVLLIAVNVVALAVYIFAGPLVPVLFWAINGFLLGREYFQLVAMRRVGRQGAKQLRRRYPLQIWLAGVLMAAPLSLPLVNLVVPILGVATFTHLFHRLSGTRAAPSG</sequence>
<keyword evidence="4 5" id="KW-0472">Membrane</keyword>
<keyword evidence="3 5" id="KW-1133">Transmembrane helix</keyword>
<dbReference type="InterPro" id="IPR059112">
    <property type="entry name" value="CysZ/EI24"/>
</dbReference>
<organism evidence="6 7">
    <name type="scientific">Acidimangrovimonas pyrenivorans</name>
    <dbReference type="NCBI Taxonomy" id="2030798"/>
    <lineage>
        <taxon>Bacteria</taxon>
        <taxon>Pseudomonadati</taxon>
        <taxon>Pseudomonadota</taxon>
        <taxon>Alphaproteobacteria</taxon>
        <taxon>Rhodobacterales</taxon>
        <taxon>Paracoccaceae</taxon>
        <taxon>Acidimangrovimonas</taxon>
    </lineage>
</organism>
<gene>
    <name evidence="6" type="ORF">ACFOES_00650</name>
</gene>
<feature type="transmembrane region" description="Helical" evidence="5">
    <location>
        <begin position="151"/>
        <end position="170"/>
    </location>
</feature>
<keyword evidence="7" id="KW-1185">Reference proteome</keyword>
<evidence type="ECO:0000313" key="6">
    <source>
        <dbReference type="EMBL" id="MFC2966593.1"/>
    </source>
</evidence>
<feature type="transmembrane region" description="Helical" evidence="5">
    <location>
        <begin position="66"/>
        <end position="94"/>
    </location>
</feature>
<dbReference type="EMBL" id="JBHRSK010000001">
    <property type="protein sequence ID" value="MFC2966593.1"/>
    <property type="molecule type" value="Genomic_DNA"/>
</dbReference>
<evidence type="ECO:0000256" key="4">
    <source>
        <dbReference type="ARBA" id="ARBA00023136"/>
    </source>
</evidence>
<evidence type="ECO:0000313" key="7">
    <source>
        <dbReference type="Proteomes" id="UP001595443"/>
    </source>
</evidence>
<comment type="caution">
    <text evidence="6">The sequence shown here is derived from an EMBL/GenBank/DDBJ whole genome shotgun (WGS) entry which is preliminary data.</text>
</comment>
<name>A0ABV7AB99_9RHOB</name>
<feature type="transmembrane region" description="Helical" evidence="5">
    <location>
        <begin position="127"/>
        <end position="145"/>
    </location>
</feature>
<dbReference type="RefSeq" id="WP_377830998.1">
    <property type="nucleotide sequence ID" value="NZ_JBHRSK010000001.1"/>
</dbReference>
<protein>
    <submittedName>
        <fullName evidence="6">EI24 domain-containing protein</fullName>
    </submittedName>
</protein>
<dbReference type="Pfam" id="PF07264">
    <property type="entry name" value="EI24"/>
    <property type="match status" value="1"/>
</dbReference>
<evidence type="ECO:0000256" key="2">
    <source>
        <dbReference type="ARBA" id="ARBA00022692"/>
    </source>
</evidence>
<keyword evidence="2 5" id="KW-0812">Transmembrane</keyword>
<evidence type="ECO:0000256" key="3">
    <source>
        <dbReference type="ARBA" id="ARBA00022989"/>
    </source>
</evidence>
<evidence type="ECO:0000256" key="5">
    <source>
        <dbReference type="SAM" id="Phobius"/>
    </source>
</evidence>
<reference evidence="7" key="1">
    <citation type="journal article" date="2019" name="Int. J. Syst. Evol. Microbiol.">
        <title>The Global Catalogue of Microorganisms (GCM) 10K type strain sequencing project: providing services to taxonomists for standard genome sequencing and annotation.</title>
        <authorList>
            <consortium name="The Broad Institute Genomics Platform"/>
            <consortium name="The Broad Institute Genome Sequencing Center for Infectious Disease"/>
            <person name="Wu L."/>
            <person name="Ma J."/>
        </authorList>
    </citation>
    <scope>NUCLEOTIDE SEQUENCE [LARGE SCALE GENOMIC DNA]</scope>
    <source>
        <strain evidence="7">KCTC 62192</strain>
    </source>
</reference>
<evidence type="ECO:0000256" key="1">
    <source>
        <dbReference type="ARBA" id="ARBA00004141"/>
    </source>
</evidence>
<feature type="transmembrane region" description="Helical" evidence="5">
    <location>
        <begin position="190"/>
        <end position="216"/>
    </location>
</feature>